<dbReference type="RefSeq" id="XP_026598800.1">
    <property type="nucleotide sequence ID" value="XM_026752782.1"/>
</dbReference>
<keyword evidence="2" id="KW-1133">Transmembrane helix</keyword>
<dbReference type="OrthoDB" id="5425547at2759"/>
<dbReference type="STRING" id="1810919.A0A3D8QHU5"/>
<evidence type="ECO:0000259" key="4">
    <source>
        <dbReference type="Pfam" id="PF24866"/>
    </source>
</evidence>
<evidence type="ECO:0000256" key="2">
    <source>
        <dbReference type="SAM" id="Phobius"/>
    </source>
</evidence>
<reference evidence="5 6" key="1">
    <citation type="journal article" date="2018" name="IMA Fungus">
        <title>IMA Genome-F 9: Draft genome sequence of Annulohypoxylon stygium, Aspergillus mulundensis, Berkeleyomyces basicola (syn. Thielaviopsis basicola), Ceratocystis smalleyi, two Cercospora beticola strains, Coleophoma cylindrospora, Fusarium fracticaudum, Phialophora cf. hyalina, and Morchella septimelata.</title>
        <authorList>
            <person name="Wingfield B.D."/>
            <person name="Bills G.F."/>
            <person name="Dong Y."/>
            <person name="Huang W."/>
            <person name="Nel W.J."/>
            <person name="Swalarsk-Parry B.S."/>
            <person name="Vaghefi N."/>
            <person name="Wilken P.M."/>
            <person name="An Z."/>
            <person name="de Beer Z.W."/>
            <person name="De Vos L."/>
            <person name="Chen L."/>
            <person name="Duong T.A."/>
            <person name="Gao Y."/>
            <person name="Hammerbacher A."/>
            <person name="Kikkert J.R."/>
            <person name="Li Y."/>
            <person name="Li H."/>
            <person name="Li K."/>
            <person name="Li Q."/>
            <person name="Liu X."/>
            <person name="Ma X."/>
            <person name="Naidoo K."/>
            <person name="Pethybridge S.J."/>
            <person name="Sun J."/>
            <person name="Steenkamp E.T."/>
            <person name="van der Nest M.A."/>
            <person name="van Wyk S."/>
            <person name="Wingfield M.J."/>
            <person name="Xiong C."/>
            <person name="Yue Q."/>
            <person name="Zhang X."/>
        </authorList>
    </citation>
    <scope>NUCLEOTIDE SEQUENCE [LARGE SCALE GENOMIC DNA]</scope>
    <source>
        <strain evidence="5 6">DSM 5745</strain>
    </source>
</reference>
<comment type="caution">
    <text evidence="5">The sequence shown here is derived from an EMBL/GenBank/DDBJ whole genome shotgun (WGS) entry which is preliminary data.</text>
</comment>
<dbReference type="Proteomes" id="UP000256690">
    <property type="component" value="Unassembled WGS sequence"/>
</dbReference>
<dbReference type="PANTHER" id="PTHR42091:SF1">
    <property type="entry name" value="CONSERVED GLYCINE-RICH PROTEIN (AFU_ORTHOLOGUE AFUA_7G02440)"/>
    <property type="match status" value="1"/>
</dbReference>
<keyword evidence="3" id="KW-0732">Signal</keyword>
<protein>
    <recommendedName>
        <fullName evidence="4">DUF7732 domain-containing protein</fullName>
    </recommendedName>
</protein>
<feature type="signal peptide" evidence="3">
    <location>
        <begin position="1"/>
        <end position="19"/>
    </location>
</feature>
<proteinExistence type="predicted"/>
<sequence>MKITLASAIALLLSTTATSLTVPKSDVAIRHGELTTPSYDAIDLEGKDLQKRRGGGGGGRGGGGGGSSGGGGGGRTGGRTNGGASNHPGARPGSTSTTSNRGGTSPGGSGQRPTYGRGGGYYSGGATVPYQSGIRSPLGITPFFLPVAALAFFPGLWLYGAYAYHYNHPYHYINETTNRNESMPVICLCGEHATCGCDDNSNNTYYESLFNGTQPKNSSIVKVTNVNGTQTIAINGTLTNGTTADEDTVDSGATMTVMQASGYWAMAAIAISAVYTL</sequence>
<feature type="domain" description="DUF7732" evidence="4">
    <location>
        <begin position="121"/>
        <end position="242"/>
    </location>
</feature>
<feature type="compositionally biased region" description="Gly residues" evidence="1">
    <location>
        <begin position="104"/>
        <end position="120"/>
    </location>
</feature>
<keyword evidence="6" id="KW-1185">Reference proteome</keyword>
<dbReference type="EMBL" id="PVWQ01000017">
    <property type="protein sequence ID" value="RDW61268.1"/>
    <property type="molecule type" value="Genomic_DNA"/>
</dbReference>
<gene>
    <name evidence="5" type="ORF">DSM5745_10766</name>
</gene>
<feature type="region of interest" description="Disordered" evidence="1">
    <location>
        <begin position="40"/>
        <end position="120"/>
    </location>
</feature>
<dbReference type="InterPro" id="IPR056634">
    <property type="entry name" value="DUF7732"/>
</dbReference>
<organism evidence="5 6">
    <name type="scientific">Aspergillus mulundensis</name>
    <dbReference type="NCBI Taxonomy" id="1810919"/>
    <lineage>
        <taxon>Eukaryota</taxon>
        <taxon>Fungi</taxon>
        <taxon>Dikarya</taxon>
        <taxon>Ascomycota</taxon>
        <taxon>Pezizomycotina</taxon>
        <taxon>Eurotiomycetes</taxon>
        <taxon>Eurotiomycetidae</taxon>
        <taxon>Eurotiales</taxon>
        <taxon>Aspergillaceae</taxon>
        <taxon>Aspergillus</taxon>
        <taxon>Aspergillus subgen. Nidulantes</taxon>
    </lineage>
</organism>
<feature type="chain" id="PRO_5017585346" description="DUF7732 domain-containing protein" evidence="3">
    <location>
        <begin position="20"/>
        <end position="277"/>
    </location>
</feature>
<evidence type="ECO:0000256" key="1">
    <source>
        <dbReference type="SAM" id="MobiDB-lite"/>
    </source>
</evidence>
<feature type="compositionally biased region" description="Gly residues" evidence="1">
    <location>
        <begin position="55"/>
        <end position="81"/>
    </location>
</feature>
<evidence type="ECO:0000313" key="5">
    <source>
        <dbReference type="EMBL" id="RDW61268.1"/>
    </source>
</evidence>
<dbReference type="PANTHER" id="PTHR42091">
    <property type="entry name" value="CONSERVED GLYCINE-RICH PROTEIN (AFU_ORTHOLOGUE AFUA_7G02440)"/>
    <property type="match status" value="1"/>
</dbReference>
<dbReference type="Pfam" id="PF24866">
    <property type="entry name" value="DUF7732"/>
    <property type="match status" value="1"/>
</dbReference>
<feature type="compositionally biased region" description="Low complexity" evidence="1">
    <location>
        <begin position="91"/>
        <end position="103"/>
    </location>
</feature>
<evidence type="ECO:0000313" key="6">
    <source>
        <dbReference type="Proteomes" id="UP000256690"/>
    </source>
</evidence>
<dbReference type="GeneID" id="38121136"/>
<dbReference type="AlphaFoldDB" id="A0A3D8QHU5"/>
<evidence type="ECO:0000256" key="3">
    <source>
        <dbReference type="SAM" id="SignalP"/>
    </source>
</evidence>
<name>A0A3D8QHU5_9EURO</name>
<feature type="transmembrane region" description="Helical" evidence="2">
    <location>
        <begin position="143"/>
        <end position="164"/>
    </location>
</feature>
<keyword evidence="2" id="KW-0812">Transmembrane</keyword>
<accession>A0A3D8QHU5</accession>
<keyword evidence="2" id="KW-0472">Membrane</keyword>